<feature type="transmembrane region" description="Helical" evidence="1">
    <location>
        <begin position="98"/>
        <end position="124"/>
    </location>
</feature>
<proteinExistence type="predicted"/>
<gene>
    <name evidence="2" type="ORF">COT27_01320</name>
</gene>
<dbReference type="AlphaFoldDB" id="A0A2M6XT92"/>
<evidence type="ECO:0000256" key="1">
    <source>
        <dbReference type="SAM" id="Phobius"/>
    </source>
</evidence>
<accession>A0A2M6XT92</accession>
<organism evidence="2 3">
    <name type="scientific">Candidatus Kuenenbacteria bacterium CG08_land_8_20_14_0_20_37_23</name>
    <dbReference type="NCBI Taxonomy" id="1974617"/>
    <lineage>
        <taxon>Bacteria</taxon>
        <taxon>Candidatus Kueneniibacteriota</taxon>
    </lineage>
</organism>
<comment type="caution">
    <text evidence="2">The sequence shown here is derived from an EMBL/GenBank/DDBJ whole genome shotgun (WGS) entry which is preliminary data.</text>
</comment>
<feature type="transmembrane region" description="Helical" evidence="1">
    <location>
        <begin position="68"/>
        <end position="92"/>
    </location>
</feature>
<sequence>MTAEDIKKFKIFGCLNNFFTFNNMPQTTTLAKLNISYAVKFLILLTMAVCAPLFGFHSQWVTGPIVNMALILSVFTLGIRGAFLIGLLPSTIALGAGLLPAILAPMIPFIIISNCLFILVLDYFKNRLSDKEIAAVDYFLAIFVSAGLKYLFLLSTSKIVAGLLLKQELAAKAADIMSYPQFFTALIGGVLAGGALKILKNAKQT</sequence>
<keyword evidence="1" id="KW-0472">Membrane</keyword>
<keyword evidence="1" id="KW-0812">Transmembrane</keyword>
<dbReference type="Proteomes" id="UP000230586">
    <property type="component" value="Unassembled WGS sequence"/>
</dbReference>
<keyword evidence="1" id="KW-1133">Transmembrane helix</keyword>
<protein>
    <submittedName>
        <fullName evidence="2">Iron hydrogenase</fullName>
    </submittedName>
</protein>
<dbReference type="EMBL" id="PEXX01000024">
    <property type="protein sequence ID" value="PIU10789.1"/>
    <property type="molecule type" value="Genomic_DNA"/>
</dbReference>
<name>A0A2M6XT92_9BACT</name>
<feature type="transmembrane region" description="Helical" evidence="1">
    <location>
        <begin position="35"/>
        <end position="56"/>
    </location>
</feature>
<evidence type="ECO:0000313" key="3">
    <source>
        <dbReference type="Proteomes" id="UP000230586"/>
    </source>
</evidence>
<reference evidence="3" key="1">
    <citation type="submission" date="2017-09" db="EMBL/GenBank/DDBJ databases">
        <title>Depth-based differentiation of microbial function through sediment-hosted aquifers and enrichment of novel symbionts in the deep terrestrial subsurface.</title>
        <authorList>
            <person name="Probst A.J."/>
            <person name="Ladd B."/>
            <person name="Jarett J.K."/>
            <person name="Geller-Mcgrath D.E."/>
            <person name="Sieber C.M.K."/>
            <person name="Emerson J.B."/>
            <person name="Anantharaman K."/>
            <person name="Thomas B.C."/>
            <person name="Malmstrom R."/>
            <person name="Stieglmeier M."/>
            <person name="Klingl A."/>
            <person name="Woyke T."/>
            <person name="Ryan C.M."/>
            <person name="Banfield J.F."/>
        </authorList>
    </citation>
    <scope>NUCLEOTIDE SEQUENCE [LARGE SCALE GENOMIC DNA]</scope>
</reference>
<evidence type="ECO:0000313" key="2">
    <source>
        <dbReference type="EMBL" id="PIU10789.1"/>
    </source>
</evidence>
<feature type="transmembrane region" description="Helical" evidence="1">
    <location>
        <begin position="136"/>
        <end position="156"/>
    </location>
</feature>
<feature type="transmembrane region" description="Helical" evidence="1">
    <location>
        <begin position="176"/>
        <end position="199"/>
    </location>
</feature>